<name>A0A5C0AVD1_9BURK</name>
<keyword evidence="2" id="KW-0969">Cilium</keyword>
<accession>A0A5C0AVD1</accession>
<evidence type="ECO:0000313" key="2">
    <source>
        <dbReference type="EMBL" id="QEI06308.1"/>
    </source>
</evidence>
<evidence type="ECO:0000313" key="3">
    <source>
        <dbReference type="Proteomes" id="UP000325161"/>
    </source>
</evidence>
<keyword evidence="2" id="KW-0282">Flagellum</keyword>
<dbReference type="AlphaFoldDB" id="A0A5C0AVD1"/>
<gene>
    <name evidence="2" type="ORF">FXN63_11050</name>
</gene>
<feature type="signal peptide" evidence="1">
    <location>
        <begin position="1"/>
        <end position="26"/>
    </location>
</feature>
<dbReference type="Proteomes" id="UP000325161">
    <property type="component" value="Chromosome"/>
</dbReference>
<reference evidence="2 3" key="1">
    <citation type="submission" date="2019-08" db="EMBL/GenBank/DDBJ databases">
        <title>Amphibian skin-associated Pigmentiphaga: genome sequence and occurrence across geography and hosts.</title>
        <authorList>
            <person name="Bletz M.C."/>
            <person name="Bunk B."/>
            <person name="Sproeer C."/>
            <person name="Biwer P."/>
            <person name="Reiter S."/>
            <person name="Rabemananjara F.C.E."/>
            <person name="Schulz S."/>
            <person name="Overmann J."/>
            <person name="Vences M."/>
        </authorList>
    </citation>
    <scope>NUCLEOTIDE SEQUENCE [LARGE SCALE GENOMIC DNA]</scope>
    <source>
        <strain evidence="2 3">Mada1488</strain>
    </source>
</reference>
<protein>
    <submittedName>
        <fullName evidence="2">Flagellar protein FlhE</fullName>
    </submittedName>
</protein>
<dbReference type="Pfam" id="PF06366">
    <property type="entry name" value="FlhE"/>
    <property type="match status" value="1"/>
</dbReference>
<dbReference type="EMBL" id="CP043046">
    <property type="protein sequence ID" value="QEI06308.1"/>
    <property type="molecule type" value="Genomic_DNA"/>
</dbReference>
<keyword evidence="3" id="KW-1185">Reference proteome</keyword>
<sequence length="142" mass="15116">MQGAIPGIGAALLAITSVLAACNVHAAAGSYSSEAAGPVMPNRKVWYTTVHPPVGSPPRDGKITTVSWRWGVSSQISGLEVKLCYRTAQDCVPVTSYGKAMTQAFAGRPADGAFLLMYRVEGSGRMTPIYGERSQVIVNYMY</sequence>
<keyword evidence="2" id="KW-0966">Cell projection</keyword>
<dbReference type="InterPro" id="IPR009420">
    <property type="entry name" value="FlhE"/>
</dbReference>
<feature type="chain" id="PRO_5022940129" evidence="1">
    <location>
        <begin position="27"/>
        <end position="142"/>
    </location>
</feature>
<evidence type="ECO:0000256" key="1">
    <source>
        <dbReference type="SAM" id="SignalP"/>
    </source>
</evidence>
<keyword evidence="1" id="KW-0732">Signal</keyword>
<proteinExistence type="predicted"/>
<organism evidence="2 3">
    <name type="scientific">Pigmentiphaga aceris</name>
    <dbReference type="NCBI Taxonomy" id="1940612"/>
    <lineage>
        <taxon>Bacteria</taxon>
        <taxon>Pseudomonadati</taxon>
        <taxon>Pseudomonadota</taxon>
        <taxon>Betaproteobacteria</taxon>
        <taxon>Burkholderiales</taxon>
        <taxon>Alcaligenaceae</taxon>
        <taxon>Pigmentiphaga</taxon>
    </lineage>
</organism>
<dbReference type="RefSeq" id="WP_148814788.1">
    <property type="nucleotide sequence ID" value="NZ_CP043046.1"/>
</dbReference>
<dbReference type="KEGG" id="pacr:FXN63_11050"/>
<dbReference type="OrthoDB" id="6521367at2"/>